<name>A0ABX8ECW7_9ACTN</name>
<evidence type="ECO:0000256" key="2">
    <source>
        <dbReference type="SAM" id="Phobius"/>
    </source>
</evidence>
<dbReference type="InterPro" id="IPR051916">
    <property type="entry name" value="GPI-anchor_lipid_remodeler"/>
</dbReference>
<reference evidence="4 5" key="1">
    <citation type="submission" date="2021-05" db="EMBL/GenBank/DDBJ databases">
        <title>Complete genome of Nocardioides aquaticus KCTC 9944T isolated from meromictic and hypersaline Ekho Lake, Antarctica.</title>
        <authorList>
            <person name="Hwang K."/>
            <person name="Kim K.M."/>
            <person name="Choe H."/>
        </authorList>
    </citation>
    <scope>NUCLEOTIDE SEQUENCE [LARGE SCALE GENOMIC DNA]</scope>
    <source>
        <strain evidence="4 5">KCTC 9944</strain>
    </source>
</reference>
<dbReference type="InterPro" id="IPR005135">
    <property type="entry name" value="Endo/exonuclease/phosphatase"/>
</dbReference>
<dbReference type="Proteomes" id="UP000679307">
    <property type="component" value="Chromosome"/>
</dbReference>
<feature type="transmembrane region" description="Helical" evidence="2">
    <location>
        <begin position="33"/>
        <end position="54"/>
    </location>
</feature>
<organism evidence="4 5">
    <name type="scientific">Nocardioides aquaticus</name>
    <dbReference type="NCBI Taxonomy" id="160826"/>
    <lineage>
        <taxon>Bacteria</taxon>
        <taxon>Bacillati</taxon>
        <taxon>Actinomycetota</taxon>
        <taxon>Actinomycetes</taxon>
        <taxon>Propionibacteriales</taxon>
        <taxon>Nocardioidaceae</taxon>
        <taxon>Nocardioides</taxon>
    </lineage>
</organism>
<dbReference type="PANTHER" id="PTHR14859:SF15">
    <property type="entry name" value="ENDONUCLEASE_EXONUCLEASE_PHOSPHATASE DOMAIN-CONTAINING PROTEIN"/>
    <property type="match status" value="1"/>
</dbReference>
<dbReference type="EMBL" id="CP075371">
    <property type="protein sequence ID" value="QVT77872.1"/>
    <property type="molecule type" value="Genomic_DNA"/>
</dbReference>
<dbReference type="PANTHER" id="PTHR14859">
    <property type="entry name" value="CALCOFLUOR WHITE HYPERSENSITIVE PROTEIN PRECURSOR"/>
    <property type="match status" value="1"/>
</dbReference>
<accession>A0ABX8ECW7</accession>
<keyword evidence="2" id="KW-0812">Transmembrane</keyword>
<sequence>MGDDAGVSTSGGPDGQERPDARPAGRRRPSGQVLQVGGLVLLLVVGGFFGVRAVTDDTVTASMTSAADAEASAPPEAADPDPAEPVEPLEAPEPVDPGPGEVLEAGPPIERTGGGGSDGGVADALEDLARSAEQAAGPVGSVRGARARSRERSCVPAPSTTVRVATYNILGAGSRSGRGYDLGRVRADIASWDVDVAILQEVYRLGGDAARSDQPADLAAGLGMDWAFGYNARKGARTQYGTAVLSRFPIVEQANSRLPNSGGLEQRGLLRATLDVGGTRLDVFDTHLQHTPQAAALRAQQARSVAGIIGARRAATGNPAVLGGDFNSSPTGAVGASLNGVLRDTWFDVGGGQGATHPAGRGKARIDRLYQSADVVPLAAAVRPSAASDHDAVTAVYQLPGAGRVCE</sequence>
<evidence type="ECO:0000313" key="4">
    <source>
        <dbReference type="EMBL" id="QVT77872.1"/>
    </source>
</evidence>
<feature type="compositionally biased region" description="Low complexity" evidence="1">
    <location>
        <begin position="65"/>
        <end position="76"/>
    </location>
</feature>
<evidence type="ECO:0000313" key="5">
    <source>
        <dbReference type="Proteomes" id="UP000679307"/>
    </source>
</evidence>
<feature type="region of interest" description="Disordered" evidence="1">
    <location>
        <begin position="65"/>
        <end position="157"/>
    </location>
</feature>
<protein>
    <recommendedName>
        <fullName evidence="3">Endonuclease/exonuclease/phosphatase domain-containing protein</fullName>
    </recommendedName>
</protein>
<gene>
    <name evidence="4" type="ORF">ENKNEFLB_00241</name>
</gene>
<keyword evidence="2" id="KW-1133">Transmembrane helix</keyword>
<feature type="region of interest" description="Disordered" evidence="1">
    <location>
        <begin position="1"/>
        <end position="30"/>
    </location>
</feature>
<evidence type="ECO:0000259" key="3">
    <source>
        <dbReference type="Pfam" id="PF03372"/>
    </source>
</evidence>
<feature type="domain" description="Endonuclease/exonuclease/phosphatase" evidence="3">
    <location>
        <begin position="165"/>
        <end position="390"/>
    </location>
</feature>
<keyword evidence="2" id="KW-0472">Membrane</keyword>
<proteinExistence type="predicted"/>
<dbReference type="Pfam" id="PF03372">
    <property type="entry name" value="Exo_endo_phos"/>
    <property type="match status" value="1"/>
</dbReference>
<keyword evidence="5" id="KW-1185">Reference proteome</keyword>
<evidence type="ECO:0000256" key="1">
    <source>
        <dbReference type="SAM" id="MobiDB-lite"/>
    </source>
</evidence>